<protein>
    <recommendedName>
        <fullName evidence="1">Peptidase S74 domain-containing protein</fullName>
    </recommendedName>
</protein>
<name>A0A855X747_9BACT</name>
<gene>
    <name evidence="2" type="ORF">C3F09_00305</name>
</gene>
<dbReference type="EMBL" id="PQAP01000001">
    <property type="protein sequence ID" value="PWB76445.1"/>
    <property type="molecule type" value="Genomic_DNA"/>
</dbReference>
<dbReference type="InterPro" id="IPR030392">
    <property type="entry name" value="S74_ICA"/>
</dbReference>
<dbReference type="Pfam" id="PF13884">
    <property type="entry name" value="Peptidase_S74"/>
    <property type="match status" value="1"/>
</dbReference>
<dbReference type="AlphaFoldDB" id="A0A855X747"/>
<evidence type="ECO:0000313" key="3">
    <source>
        <dbReference type="Proteomes" id="UP000250918"/>
    </source>
</evidence>
<dbReference type="Proteomes" id="UP000250918">
    <property type="component" value="Unassembled WGS sequence"/>
</dbReference>
<evidence type="ECO:0000313" key="2">
    <source>
        <dbReference type="EMBL" id="PWB76445.1"/>
    </source>
</evidence>
<feature type="domain" description="Peptidase S74" evidence="1">
    <location>
        <begin position="342"/>
        <end position="432"/>
    </location>
</feature>
<organism evidence="2 3">
    <name type="scientific">candidate division GN15 bacterium</name>
    <dbReference type="NCBI Taxonomy" id="2072418"/>
    <lineage>
        <taxon>Bacteria</taxon>
        <taxon>candidate division GN15</taxon>
    </lineage>
</organism>
<dbReference type="PROSITE" id="PS51688">
    <property type="entry name" value="ICA"/>
    <property type="match status" value="1"/>
</dbReference>
<reference evidence="2 3" key="1">
    <citation type="journal article" date="2018" name="ISME J.">
        <title>A methanotrophic archaeon couples anaerobic oxidation of methane to Fe(III) reduction.</title>
        <authorList>
            <person name="Cai C."/>
            <person name="Leu A.O."/>
            <person name="Xie G.J."/>
            <person name="Guo J."/>
            <person name="Feng Y."/>
            <person name="Zhao J.X."/>
            <person name="Tyson G.W."/>
            <person name="Yuan Z."/>
            <person name="Hu S."/>
        </authorList>
    </citation>
    <scope>NUCLEOTIDE SEQUENCE [LARGE SCALE GENOMIC DNA]</scope>
    <source>
        <strain evidence="2">FeB_12</strain>
    </source>
</reference>
<sequence length="449" mass="47793">MRLIVCISLVVLASVVISEPLLINYQGRLTDASGNAVPDANYMLAFGLFRDSTGGTALWTEVHSAVHTSGGMFTVRLGSVNPYNLDLFDSGALFLQVQIGTEAPVIPRTRLTTAPVSAVARRLYGDIQTGDGFLNVAKGGTKMIELTSGTGAASRASMVMFNPQPEPPGSDPLIQMSADVGGTAGLWLYNPMLTVPFDEKVFEVTNNPTGGASMVMFNPQPEPPGSDPLIQMKTGADGSAGLRLFNPMTATPYDQKVFELVNNSSGGAAMHFLSNGTEFMGVDPSPWHPGGDLTMRDAAGSQTIILSSAGSLSIGTSSTANILTVRQYSSTDPIADAWTTYSSRRWKTNIETINDPLSKVVALRGVTFDWKETGKHDFGLIAEEVAEVVPEVVAYDDNGIDAKSVDYARLTALLIEAVKEQQKTIADMKSEIDKLKAHPVGQPAATAQQ</sequence>
<proteinExistence type="predicted"/>
<comment type="caution">
    <text evidence="2">The sequence shown here is derived from an EMBL/GenBank/DDBJ whole genome shotgun (WGS) entry which is preliminary data.</text>
</comment>
<evidence type="ECO:0000259" key="1">
    <source>
        <dbReference type="PROSITE" id="PS51688"/>
    </source>
</evidence>
<accession>A0A855X747</accession>